<dbReference type="Proteomes" id="UP000002139">
    <property type="component" value="Chromosome"/>
</dbReference>
<dbReference type="InterPro" id="IPR057326">
    <property type="entry name" value="KR_dom"/>
</dbReference>
<dbReference type="Gene3D" id="3.10.129.10">
    <property type="entry name" value="Hotdog Thioesterase"/>
    <property type="match status" value="2"/>
</dbReference>
<dbReference type="RefSeq" id="WP_012237520.1">
    <property type="nucleotide sequence ID" value="NC_010162.1"/>
</dbReference>
<evidence type="ECO:0000256" key="5">
    <source>
        <dbReference type="SAM" id="MobiDB-lite"/>
    </source>
</evidence>
<evidence type="ECO:0000259" key="6">
    <source>
        <dbReference type="PROSITE" id="PS52004"/>
    </source>
</evidence>
<dbReference type="InterPro" id="IPR050091">
    <property type="entry name" value="PKS_NRPS_Biosynth_Enz"/>
</dbReference>
<feature type="domain" description="PKS/mFAS DH" evidence="7">
    <location>
        <begin position="1920"/>
        <end position="2224"/>
    </location>
</feature>
<dbReference type="InterPro" id="IPR014043">
    <property type="entry name" value="Acyl_transferase_dom"/>
</dbReference>
<dbReference type="GO" id="GO:0004312">
    <property type="term" value="F:fatty acid synthase activity"/>
    <property type="evidence" value="ECO:0007669"/>
    <property type="project" value="TreeGrafter"/>
</dbReference>
<dbReference type="eggNOG" id="COG3170">
    <property type="taxonomic scope" value="Bacteria"/>
</dbReference>
<dbReference type="Gene3D" id="3.40.47.10">
    <property type="match status" value="2"/>
</dbReference>
<dbReference type="GO" id="GO:0006633">
    <property type="term" value="P:fatty acid biosynthetic process"/>
    <property type="evidence" value="ECO:0007669"/>
    <property type="project" value="TreeGrafter"/>
</dbReference>
<dbReference type="HOGENOM" id="CLU_231431_0_0_7"/>
<dbReference type="InterPro" id="IPR014031">
    <property type="entry name" value="Ketoacyl_synth_C"/>
</dbReference>
<dbReference type="InterPro" id="IPR016036">
    <property type="entry name" value="Malonyl_transacylase_ACP-bd"/>
</dbReference>
<proteinExistence type="predicted"/>
<keyword evidence="3" id="KW-0808">Transferase</keyword>
<keyword evidence="2" id="KW-0597">Phosphoprotein</keyword>
<name>A9FJW0_SORC5</name>
<feature type="domain" description="Ketosynthase family 3 (KS3)" evidence="6">
    <location>
        <begin position="588"/>
        <end position="1038"/>
    </location>
</feature>
<dbReference type="SMART" id="SM00825">
    <property type="entry name" value="PKS_KS"/>
    <property type="match status" value="1"/>
</dbReference>
<dbReference type="Pfam" id="PF08659">
    <property type="entry name" value="KR"/>
    <property type="match status" value="1"/>
</dbReference>
<dbReference type="InterPro" id="IPR029069">
    <property type="entry name" value="HotDog_dom_sf"/>
</dbReference>
<evidence type="ECO:0000259" key="7">
    <source>
        <dbReference type="PROSITE" id="PS52019"/>
    </source>
</evidence>
<dbReference type="PANTHER" id="PTHR43775">
    <property type="entry name" value="FATTY ACID SYNTHASE"/>
    <property type="match status" value="1"/>
</dbReference>
<feature type="region of interest" description="Disordered" evidence="5">
    <location>
        <begin position="543"/>
        <end position="581"/>
    </location>
</feature>
<dbReference type="InterPro" id="IPR049900">
    <property type="entry name" value="PKS_mFAS_DH"/>
</dbReference>
<dbReference type="KEGG" id="scl:sce4888"/>
<feature type="compositionally biased region" description="Low complexity" evidence="5">
    <location>
        <begin position="1450"/>
        <end position="1462"/>
    </location>
</feature>
<dbReference type="EMBL" id="AM746676">
    <property type="protein sequence ID" value="CAN95051.1"/>
    <property type="molecule type" value="Genomic_DNA"/>
</dbReference>
<feature type="active site" description="Proton acceptor; for dehydratase activity" evidence="4">
    <location>
        <position position="1955"/>
    </location>
</feature>
<dbReference type="CDD" id="cd00833">
    <property type="entry name" value="PKS"/>
    <property type="match status" value="1"/>
</dbReference>
<dbReference type="InterPro" id="IPR036291">
    <property type="entry name" value="NAD(P)-bd_dom_sf"/>
</dbReference>
<dbReference type="SMART" id="SM00822">
    <property type="entry name" value="PKS_KR"/>
    <property type="match status" value="1"/>
</dbReference>
<dbReference type="InterPro" id="IPR016039">
    <property type="entry name" value="Thiolase-like"/>
</dbReference>
<keyword evidence="1" id="KW-0596">Phosphopantetheine</keyword>
<dbReference type="SUPFAM" id="SSF55048">
    <property type="entry name" value="Probable ACP-binding domain of malonyl-CoA ACP transacylase"/>
    <property type="match status" value="1"/>
</dbReference>
<dbReference type="Pfam" id="PF00698">
    <property type="entry name" value="Acyl_transf_1"/>
    <property type="match status" value="1"/>
</dbReference>
<organism evidence="8 9">
    <name type="scientific">Sorangium cellulosum (strain So ce56)</name>
    <name type="common">Polyangium cellulosum (strain So ce56)</name>
    <dbReference type="NCBI Taxonomy" id="448385"/>
    <lineage>
        <taxon>Bacteria</taxon>
        <taxon>Pseudomonadati</taxon>
        <taxon>Myxococcota</taxon>
        <taxon>Polyangia</taxon>
        <taxon>Polyangiales</taxon>
        <taxon>Polyangiaceae</taxon>
        <taxon>Sorangium</taxon>
    </lineage>
</organism>
<dbReference type="OrthoDB" id="9803628at2"/>
<evidence type="ECO:0000256" key="2">
    <source>
        <dbReference type="ARBA" id="ARBA00022553"/>
    </source>
</evidence>
<dbReference type="InterPro" id="IPR001227">
    <property type="entry name" value="Ac_transferase_dom_sf"/>
</dbReference>
<evidence type="ECO:0000313" key="8">
    <source>
        <dbReference type="EMBL" id="CAN95051.1"/>
    </source>
</evidence>
<gene>
    <name evidence="8" type="ordered locus">sce4888</name>
</gene>
<dbReference type="Gene3D" id="3.40.50.720">
    <property type="entry name" value="NAD(P)-binding Rossmann-like Domain"/>
    <property type="match status" value="1"/>
</dbReference>
<reference evidence="8 9" key="1">
    <citation type="journal article" date="2007" name="Nat. Biotechnol.">
        <title>Complete genome sequence of the myxobacterium Sorangium cellulosum.</title>
        <authorList>
            <person name="Schneiker S."/>
            <person name="Perlova O."/>
            <person name="Kaiser O."/>
            <person name="Gerth K."/>
            <person name="Alici A."/>
            <person name="Altmeyer M.O."/>
            <person name="Bartels D."/>
            <person name="Bekel T."/>
            <person name="Beyer S."/>
            <person name="Bode E."/>
            <person name="Bode H.B."/>
            <person name="Bolten C.J."/>
            <person name="Choudhuri J.V."/>
            <person name="Doss S."/>
            <person name="Elnakady Y.A."/>
            <person name="Frank B."/>
            <person name="Gaigalat L."/>
            <person name="Goesmann A."/>
            <person name="Groeger C."/>
            <person name="Gross F."/>
            <person name="Jelsbak L."/>
            <person name="Jelsbak L."/>
            <person name="Kalinowski J."/>
            <person name="Kegler C."/>
            <person name="Knauber T."/>
            <person name="Konietzny S."/>
            <person name="Kopp M."/>
            <person name="Krause L."/>
            <person name="Krug D."/>
            <person name="Linke B."/>
            <person name="Mahmud T."/>
            <person name="Martinez-Arias R."/>
            <person name="McHardy A.C."/>
            <person name="Merai M."/>
            <person name="Meyer F."/>
            <person name="Mormann S."/>
            <person name="Munoz-Dorado J."/>
            <person name="Perez J."/>
            <person name="Pradella S."/>
            <person name="Rachid S."/>
            <person name="Raddatz G."/>
            <person name="Rosenau F."/>
            <person name="Rueckert C."/>
            <person name="Sasse F."/>
            <person name="Scharfe M."/>
            <person name="Schuster S.C."/>
            <person name="Suen G."/>
            <person name="Treuner-Lange A."/>
            <person name="Velicer G.J."/>
            <person name="Vorholter F.-J."/>
            <person name="Weissman K.J."/>
            <person name="Welch R.D."/>
            <person name="Wenzel S.C."/>
            <person name="Whitworth D.E."/>
            <person name="Wilhelm S."/>
            <person name="Wittmann C."/>
            <person name="Bloecker H."/>
            <person name="Puehler A."/>
            <person name="Mueller R."/>
        </authorList>
    </citation>
    <scope>NUCLEOTIDE SEQUENCE [LARGE SCALE GENOMIC DNA]</scope>
    <source>
        <strain evidence="9">So ce56</strain>
    </source>
</reference>
<feature type="region of interest" description="N-terminal hotdog fold" evidence="4">
    <location>
        <begin position="1920"/>
        <end position="2047"/>
    </location>
</feature>
<dbReference type="eggNOG" id="COG3321">
    <property type="taxonomic scope" value="Bacteria"/>
</dbReference>
<feature type="compositionally biased region" description="Low complexity" evidence="5">
    <location>
        <begin position="561"/>
        <end position="581"/>
    </location>
</feature>
<dbReference type="Pfam" id="PF00109">
    <property type="entry name" value="ketoacyl-synt"/>
    <property type="match status" value="3"/>
</dbReference>
<dbReference type="eggNOG" id="COG1028">
    <property type="taxonomic scope" value="Bacteria"/>
</dbReference>
<dbReference type="Pfam" id="PF02801">
    <property type="entry name" value="Ketoacyl-synt_C"/>
    <property type="match status" value="1"/>
</dbReference>
<dbReference type="SUPFAM" id="SSF52151">
    <property type="entry name" value="FabD/lysophospholipase-like"/>
    <property type="match status" value="1"/>
</dbReference>
<dbReference type="InterPro" id="IPR049552">
    <property type="entry name" value="PKS_DH_N"/>
</dbReference>
<feature type="region of interest" description="C-terminal hotdog fold" evidence="4">
    <location>
        <begin position="2069"/>
        <end position="2224"/>
    </location>
</feature>
<dbReference type="PANTHER" id="PTHR43775:SF37">
    <property type="entry name" value="SI:DKEY-61P9.11"/>
    <property type="match status" value="1"/>
</dbReference>
<dbReference type="Pfam" id="PF21089">
    <property type="entry name" value="PKS_DH_N"/>
    <property type="match status" value="1"/>
</dbReference>
<evidence type="ECO:0000256" key="4">
    <source>
        <dbReference type="PROSITE-ProRule" id="PRU01363"/>
    </source>
</evidence>
<feature type="active site" description="Proton donor; for dehydratase activity" evidence="4">
    <location>
        <position position="2133"/>
    </location>
</feature>
<dbReference type="SUPFAM" id="SSF51735">
    <property type="entry name" value="NAD(P)-binding Rossmann-fold domains"/>
    <property type="match status" value="1"/>
</dbReference>
<dbReference type="STRING" id="448385.sce4888"/>
<dbReference type="SUPFAM" id="SSF54637">
    <property type="entry name" value="Thioesterase/thiol ester dehydrase-isomerase"/>
    <property type="match status" value="1"/>
</dbReference>
<dbReference type="SUPFAM" id="SSF53901">
    <property type="entry name" value="Thiolase-like"/>
    <property type="match status" value="3"/>
</dbReference>
<evidence type="ECO:0000256" key="1">
    <source>
        <dbReference type="ARBA" id="ARBA00022450"/>
    </source>
</evidence>
<evidence type="ECO:0000256" key="3">
    <source>
        <dbReference type="ARBA" id="ARBA00022679"/>
    </source>
</evidence>
<dbReference type="InterPro" id="IPR013968">
    <property type="entry name" value="PKS_KR"/>
</dbReference>
<dbReference type="CDD" id="cd00586">
    <property type="entry name" value="4HBT"/>
    <property type="match status" value="1"/>
</dbReference>
<accession>A9FJW0</accession>
<dbReference type="PROSITE" id="PS52019">
    <property type="entry name" value="PKS_MFAS_DH"/>
    <property type="match status" value="1"/>
</dbReference>
<evidence type="ECO:0000313" key="9">
    <source>
        <dbReference type="Proteomes" id="UP000002139"/>
    </source>
</evidence>
<protein>
    <submittedName>
        <fullName evidence="8">Probable glycolipid synthase</fullName>
    </submittedName>
</protein>
<sequence>MGEFFVVPYCVKFEDSMAYGSHHYLTNFRFQCIARETLYFAEAADGTLPHEEDRAAIRLLTTEGYSRNLAPVRVGERVAIFMSLGAVTRSSAYGYFRTVRFDGEPVACGYQRIVAVSSASDELAPLPRSVTAHVGALDERVPHQRFVELCLRGGSALRELFPERLLRHAAEVARGPLHEARPHRARWGAEAAAGGEAARGRSGEAAVGVDGGGGVAGKIALLLPGQGSFDLRLLRALHARFDAAREAVAAAEPAARELLGASLAALVTAGEAEARAALEACVDLDQLGILVQGHVAVALLRSAGLEPDVVAGHSLGEIAALAAGGAFPLATAAEVVCRRVLALRGAPPGRMLAAHTGAERLRDEVHALGRDDVFVAVVNAADQAVASGTADGIAALERRLTGAGVRATVLASRYAFHSPLLAPAVGPFASALVRAGAARPALATYSPIDRVHYGDGPLAPARLLPMHLVTPLDFEAAVRDLHAAGVRTFVECGGGGALTALARRSAPPGPDLRVISAFRAGEDVVAEHRRVIDALRAAGRALTAVAPRPEEEPDGRRPREAASPVAAASSASPAAASPRDDAASAAGATPIAVVGMGAVLPGAGGVDAYLAQLLAGTCGIADTGERHPELATDFLNRGRAADKTYSLLVGTVDALGPYAEQTGYDARALERLPKTARMLACALAEARAHAAALRGGAPLRIVCLLGSTADGSIEHDEATLLLGVERALDGAAVDEAARAAVADALAVELGLDAGRRAACRGHLEPLARVVRDVVGEGARTVLVDAACASSMHAVHLGAAMLRRGLADVVIAGGAYQPGPTNACQFSQFGGLSATGSRPFDASADGVVFGEGAAVVVLERLDDARSRGDRVDAVLLGSGLSSDGPSPSVTVPQRRGQALAMRRAHARAGVEARSVQYVEAHATATPVGDATEFQALAEVFAGDAGAPRIALGSVKSLLGHTGWTAGVASLIKVVLAIRERTLFPQHGFQAPSARIDLARSPFAIPTAAAPWIAEGGAPLRAALDSFGFGGTNAHLVVEEHRPERHPARPRPRDGARALCVVGLGSVFPGSGGAPAGAPSDVLAFDEGALRLPARAPVLPDALEAMDPTQLLAAMAAEEALAALPARELCERIGVVVGHEGKTRRGARANERIFADRVARALRARGVSPALASATADALRAGSPATGPYTQPGNMPNVISGRVANVFGLRGPNFVVDTSATSLLDALAAADLVLDEDCDVVLAGAVNAFSDDVARGASATRDPRPVGEAALLVALCTEDTAARHAWPVLARLRLVAGAAEGVAGAAGRGPSARELAVGGSSARLRGAEGAVELHAAIRGARAHGAALVRWPSDPRAVQVTPPEVATVAPARAASGFATGTPIHGFVPEIAPAPATGPAARVPSRVLYVCTDAALAMEVRRAARSDEERARVLALAVEEASGSAEPGSPRDLSAPGAEASGGAPSLDARDEARLGASFAALAPDDVDAVVVLTRATDALAFVDGAPGSYRPALRALFGAARRYYGAIARGEVAFAAVVASAVDLHGRLAPVSGAVGGFVKSLARELPGGDVRVVHTDARDAAAALGALSEEWRHARPAVPEEVVDLGGARHAVQLARASARPRARAVPQLGADSVVLVTGGARGITAELVEGLLGRFGCRAVLLGRSRLEDAPARALAMTDAAFDAYERDFYAEALRESPGLRMGVLRDRYARLRAAREAHRVLAQLRAGGAGRRVVDYHAVDVTRGEDVDRAVAAVAAAYGRVDLVVHGAGIQVSSRLTSKPLDLFERIVDTKLAGLAHLRGALARHLPDARPHVHLVTSAFSVLGNDGQPDYGAANEAMNRAAAYFAGEAGAGPWSSIAWLGWNGVGMTAGSEYSALGAARGLRGVEPEEGRQIFLDVVAEPPAGAAQVLLGDGEIERFAPRIVAADASDAVVAADGASASAWTLDPRVDPWLSDHRARSSAVAAGAFLVDLAVRHALATSGGGALVREVRDVRFLEFLRLADDAPREVRAVTTRRERLAGGRVACAVEVRGDFVHRSGVTLRAGVVFATCVVELAPIHVGRDGLAPRHAGRVDGPLVRDPYASPGSPVRHAGWFDHLGAFVLGAALKEARFRLTTDGALAGQRGAATPFLLLDALLSLGTLRRDEAGAFPVCAAGGVDRIRFGTAANDLALRGAGVPVRLVATVPSAAGDRVLGAWAQALDPSGGVLLEVEGLEGRVMGRVAADARPAAQATLTLGAP</sequence>
<dbReference type="InterPro" id="IPR020841">
    <property type="entry name" value="PKS_Beta-ketoAc_synthase_dom"/>
</dbReference>
<dbReference type="BioCyc" id="SCEL448385:SCE_RS25085-MONOMER"/>
<dbReference type="InterPro" id="IPR016035">
    <property type="entry name" value="Acyl_Trfase/lysoPLipase"/>
</dbReference>
<keyword evidence="9" id="KW-1185">Reference proteome</keyword>
<dbReference type="SMART" id="SM00827">
    <property type="entry name" value="PKS_AT"/>
    <property type="match status" value="1"/>
</dbReference>
<dbReference type="Gene3D" id="3.40.366.10">
    <property type="entry name" value="Malonyl-Coenzyme A Acyl Carrier Protein, domain 2"/>
    <property type="match status" value="1"/>
</dbReference>
<feature type="compositionally biased region" description="Basic and acidic residues" evidence="5">
    <location>
        <begin position="548"/>
        <end position="560"/>
    </location>
</feature>
<dbReference type="eggNOG" id="COG0824">
    <property type="taxonomic scope" value="Bacteria"/>
</dbReference>
<dbReference type="InterPro" id="IPR014030">
    <property type="entry name" value="Ketoacyl_synth_N"/>
</dbReference>
<dbReference type="PROSITE" id="PS52004">
    <property type="entry name" value="KS3_2"/>
    <property type="match status" value="1"/>
</dbReference>
<feature type="region of interest" description="Disordered" evidence="5">
    <location>
        <begin position="1434"/>
        <end position="1463"/>
    </location>
</feature>